<evidence type="ECO:0000256" key="4">
    <source>
        <dbReference type="ARBA" id="ARBA00022692"/>
    </source>
</evidence>
<accession>A0A5C4SGZ1</accession>
<name>A0A5C4SGZ1_9FLAO</name>
<organism evidence="10 11">
    <name type="scientific">Allotamlana fucoidanivorans</name>
    <dbReference type="NCBI Taxonomy" id="2583814"/>
    <lineage>
        <taxon>Bacteria</taxon>
        <taxon>Pseudomonadati</taxon>
        <taxon>Bacteroidota</taxon>
        <taxon>Flavobacteriia</taxon>
        <taxon>Flavobacteriales</taxon>
        <taxon>Flavobacteriaceae</taxon>
        <taxon>Allotamlana</taxon>
    </lineage>
</organism>
<protein>
    <submittedName>
        <fullName evidence="10">Threonine/serine exporter</fullName>
    </submittedName>
</protein>
<dbReference type="GO" id="GO:0015744">
    <property type="term" value="P:succinate transport"/>
    <property type="evidence" value="ECO:0007669"/>
    <property type="project" value="TreeGrafter"/>
</dbReference>
<comment type="subcellular location">
    <subcellularLocation>
        <location evidence="1">Cell membrane</location>
        <topology evidence="1">Multi-pass membrane protein</topology>
    </subcellularLocation>
</comment>
<keyword evidence="2" id="KW-1003">Cell membrane</keyword>
<dbReference type="InterPro" id="IPR050539">
    <property type="entry name" value="ThrE_Dicarb/AminoAcid_Exp"/>
</dbReference>
<dbReference type="PANTHER" id="PTHR34390:SF1">
    <property type="entry name" value="SUCCINATE TRANSPORTER SUBUNIT YJJB-RELATED"/>
    <property type="match status" value="1"/>
</dbReference>
<dbReference type="OrthoDB" id="9810047at2"/>
<evidence type="ECO:0000259" key="9">
    <source>
        <dbReference type="Pfam" id="PF12821"/>
    </source>
</evidence>
<keyword evidence="6 8" id="KW-0472">Membrane</keyword>
<dbReference type="InterPro" id="IPR024528">
    <property type="entry name" value="ThrE_2"/>
</dbReference>
<dbReference type="Proteomes" id="UP000308713">
    <property type="component" value="Unassembled WGS sequence"/>
</dbReference>
<evidence type="ECO:0000256" key="3">
    <source>
        <dbReference type="ARBA" id="ARBA00022519"/>
    </source>
</evidence>
<evidence type="ECO:0000256" key="6">
    <source>
        <dbReference type="ARBA" id="ARBA00023136"/>
    </source>
</evidence>
<evidence type="ECO:0000313" key="11">
    <source>
        <dbReference type="Proteomes" id="UP000308713"/>
    </source>
</evidence>
<dbReference type="Pfam" id="PF12821">
    <property type="entry name" value="ThrE_2"/>
    <property type="match status" value="1"/>
</dbReference>
<feature type="domain" description="Threonine/Serine exporter ThrE" evidence="9">
    <location>
        <begin position="13"/>
        <end position="151"/>
    </location>
</feature>
<feature type="transmembrane region" description="Helical" evidence="8">
    <location>
        <begin position="58"/>
        <end position="76"/>
    </location>
</feature>
<comment type="similarity">
    <text evidence="7">Belongs to the ThrE exporter (TC 2.A.79) family.</text>
</comment>
<keyword evidence="4 8" id="KW-0812">Transmembrane</keyword>
<dbReference type="AlphaFoldDB" id="A0A5C4SGZ1"/>
<sequence>MIDLLLRLLEVSFWSGIAALGFGIIFNVPKKTIFTIFLLGSSAGLIKFFLLYFDCHVALSSLVAATFVGFISIPIAHKIHHPPVVFSIPAVIPMIPGYFAYETILSIMNFVFIETDEGKRLMLIDAIFANGFQMIYILLSLTIGVSLPMLILNKSSVKSLK</sequence>
<gene>
    <name evidence="10" type="ORF">FGF67_12970</name>
</gene>
<comment type="caution">
    <text evidence="10">The sequence shown here is derived from an EMBL/GenBank/DDBJ whole genome shotgun (WGS) entry which is preliminary data.</text>
</comment>
<evidence type="ECO:0000313" key="10">
    <source>
        <dbReference type="EMBL" id="TNJ42895.1"/>
    </source>
</evidence>
<reference evidence="10 11" key="1">
    <citation type="submission" date="2019-05" db="EMBL/GenBank/DDBJ databases">
        <title>Tamlana fucoidanivorans sp. nov., isolated from the surface of algae collected from Fujian province in China.</title>
        <authorList>
            <person name="Li J."/>
        </authorList>
    </citation>
    <scope>NUCLEOTIDE SEQUENCE [LARGE SCALE GENOMIC DNA]</scope>
    <source>
        <strain evidence="10 11">CW2-9</strain>
    </source>
</reference>
<feature type="transmembrane region" description="Helical" evidence="8">
    <location>
        <begin position="88"/>
        <end position="113"/>
    </location>
</feature>
<dbReference type="GO" id="GO:0005886">
    <property type="term" value="C:plasma membrane"/>
    <property type="evidence" value="ECO:0007669"/>
    <property type="project" value="UniProtKB-SubCell"/>
</dbReference>
<keyword evidence="3" id="KW-0997">Cell inner membrane</keyword>
<dbReference type="PANTHER" id="PTHR34390">
    <property type="entry name" value="UPF0442 PROTEIN YJJB-RELATED"/>
    <property type="match status" value="1"/>
</dbReference>
<feature type="transmembrane region" description="Helical" evidence="8">
    <location>
        <begin position="133"/>
        <end position="152"/>
    </location>
</feature>
<feature type="transmembrane region" description="Helical" evidence="8">
    <location>
        <begin position="33"/>
        <end position="52"/>
    </location>
</feature>
<feature type="transmembrane region" description="Helical" evidence="8">
    <location>
        <begin position="6"/>
        <end position="26"/>
    </location>
</feature>
<keyword evidence="11" id="KW-1185">Reference proteome</keyword>
<evidence type="ECO:0000256" key="7">
    <source>
        <dbReference type="ARBA" id="ARBA00034125"/>
    </source>
</evidence>
<evidence type="ECO:0000256" key="2">
    <source>
        <dbReference type="ARBA" id="ARBA00022475"/>
    </source>
</evidence>
<evidence type="ECO:0000256" key="5">
    <source>
        <dbReference type="ARBA" id="ARBA00022989"/>
    </source>
</evidence>
<keyword evidence="5 8" id="KW-1133">Transmembrane helix</keyword>
<evidence type="ECO:0000256" key="8">
    <source>
        <dbReference type="SAM" id="Phobius"/>
    </source>
</evidence>
<evidence type="ECO:0000256" key="1">
    <source>
        <dbReference type="ARBA" id="ARBA00004651"/>
    </source>
</evidence>
<dbReference type="EMBL" id="VDCS01000012">
    <property type="protein sequence ID" value="TNJ42895.1"/>
    <property type="molecule type" value="Genomic_DNA"/>
</dbReference>
<dbReference type="RefSeq" id="WP_139698188.1">
    <property type="nucleotide sequence ID" value="NZ_CP074074.1"/>
</dbReference>
<proteinExistence type="inferred from homology"/>